<feature type="domain" description="YjeF N-terminal" evidence="21">
    <location>
        <begin position="11"/>
        <end position="203"/>
    </location>
</feature>
<dbReference type="SUPFAM" id="SSF53613">
    <property type="entry name" value="Ribokinase-like"/>
    <property type="match status" value="1"/>
</dbReference>
<evidence type="ECO:0000256" key="17">
    <source>
        <dbReference type="HAMAP-Rule" id="MF_01965"/>
    </source>
</evidence>
<feature type="binding site" evidence="18">
    <location>
        <position position="149"/>
    </location>
    <ligand>
        <name>K(+)</name>
        <dbReference type="ChEBI" id="CHEBI:29103"/>
    </ligand>
</feature>
<keyword evidence="8 17" id="KW-0521">NADP</keyword>
<evidence type="ECO:0000313" key="22">
    <source>
        <dbReference type="EMBL" id="MXP28956.1"/>
    </source>
</evidence>
<feature type="domain" description="YjeF C-terminal" evidence="20">
    <location>
        <begin position="204"/>
        <end position="461"/>
    </location>
</feature>
<comment type="similarity">
    <text evidence="17">Belongs to the NnrD/CARKD family.</text>
</comment>
<evidence type="ECO:0000256" key="8">
    <source>
        <dbReference type="ARBA" id="ARBA00022857"/>
    </source>
</evidence>
<dbReference type="NCBIfam" id="TIGR00196">
    <property type="entry name" value="yjeF_cterm"/>
    <property type="match status" value="1"/>
</dbReference>
<dbReference type="GO" id="GO:0052856">
    <property type="term" value="F:NAD(P)HX epimerase activity"/>
    <property type="evidence" value="ECO:0007669"/>
    <property type="project" value="UniProtKB-UniRule"/>
</dbReference>
<proteinExistence type="inferred from homology"/>
<dbReference type="PANTHER" id="PTHR12592">
    <property type="entry name" value="ATP-DEPENDENT (S)-NAD(P)H-HYDRATE DEHYDRATASE FAMILY MEMBER"/>
    <property type="match status" value="1"/>
</dbReference>
<feature type="binding site" evidence="17">
    <location>
        <position position="341"/>
    </location>
    <ligand>
        <name>(6S)-NADPHX</name>
        <dbReference type="ChEBI" id="CHEBI:64076"/>
    </ligand>
</feature>
<evidence type="ECO:0000256" key="15">
    <source>
        <dbReference type="ARBA" id="ARBA00048238"/>
    </source>
</evidence>
<evidence type="ECO:0000259" key="20">
    <source>
        <dbReference type="PROSITE" id="PS51383"/>
    </source>
</evidence>
<evidence type="ECO:0000256" key="19">
    <source>
        <dbReference type="PIRNR" id="PIRNR017184"/>
    </source>
</evidence>
<dbReference type="PROSITE" id="PS51385">
    <property type="entry name" value="YJEF_N"/>
    <property type="match status" value="1"/>
</dbReference>
<comment type="cofactor">
    <cofactor evidence="18 19">
        <name>K(+)</name>
        <dbReference type="ChEBI" id="CHEBI:29103"/>
    </cofactor>
    <text evidence="18 19">Binds 1 potassium ion per subunit.</text>
</comment>
<keyword evidence="23" id="KW-1185">Reference proteome</keyword>
<evidence type="ECO:0000256" key="6">
    <source>
        <dbReference type="ARBA" id="ARBA00022741"/>
    </source>
</evidence>
<feature type="binding site" evidence="18">
    <location>
        <begin position="117"/>
        <end position="123"/>
    </location>
    <ligand>
        <name>(6S)-NADPHX</name>
        <dbReference type="ChEBI" id="CHEBI:64076"/>
    </ligand>
</feature>
<dbReference type="NCBIfam" id="TIGR00197">
    <property type="entry name" value="yjeF_nterm"/>
    <property type="match status" value="1"/>
</dbReference>
<evidence type="ECO:0000259" key="21">
    <source>
        <dbReference type="PROSITE" id="PS51385"/>
    </source>
</evidence>
<comment type="catalytic activity">
    <reaction evidence="16 17 19">
        <text>(6S)-NADPHX + ADP = AMP + phosphate + NADPH + H(+)</text>
        <dbReference type="Rhea" id="RHEA:32235"/>
        <dbReference type="ChEBI" id="CHEBI:15378"/>
        <dbReference type="ChEBI" id="CHEBI:43474"/>
        <dbReference type="ChEBI" id="CHEBI:57783"/>
        <dbReference type="ChEBI" id="CHEBI:64076"/>
        <dbReference type="ChEBI" id="CHEBI:456215"/>
        <dbReference type="ChEBI" id="CHEBI:456216"/>
        <dbReference type="EC" id="4.2.1.136"/>
    </reaction>
</comment>
<evidence type="ECO:0000256" key="10">
    <source>
        <dbReference type="ARBA" id="ARBA00023027"/>
    </source>
</evidence>
<keyword evidence="10 17" id="KW-0520">NAD</keyword>
<dbReference type="Gene3D" id="3.40.50.10260">
    <property type="entry name" value="YjeF N-terminal domain"/>
    <property type="match status" value="1"/>
</dbReference>
<evidence type="ECO:0000256" key="16">
    <source>
        <dbReference type="ARBA" id="ARBA00049209"/>
    </source>
</evidence>
<evidence type="ECO:0000256" key="14">
    <source>
        <dbReference type="ARBA" id="ARBA00025153"/>
    </source>
</evidence>
<dbReference type="InterPro" id="IPR004443">
    <property type="entry name" value="YjeF_N_dom"/>
</dbReference>
<dbReference type="EC" id="4.2.1.136" evidence="19"/>
<keyword evidence="9 18" id="KW-0630">Potassium</keyword>
<comment type="caution">
    <text evidence="18">Lacks conserved residue(s) required for the propagation of feature annotation.</text>
</comment>
<dbReference type="GO" id="GO:0046872">
    <property type="term" value="F:metal ion binding"/>
    <property type="evidence" value="ECO:0007669"/>
    <property type="project" value="UniProtKB-UniRule"/>
</dbReference>
<keyword evidence="6 17" id="KW-0547">Nucleotide-binding</keyword>
<feature type="binding site" evidence="18">
    <location>
        <position position="113"/>
    </location>
    <ligand>
        <name>K(+)</name>
        <dbReference type="ChEBI" id="CHEBI:29103"/>
    </ligand>
</feature>
<dbReference type="Gene3D" id="3.40.1190.20">
    <property type="match status" value="1"/>
</dbReference>
<comment type="caution">
    <text evidence="22">The sequence shown here is derived from an EMBL/GenBank/DDBJ whole genome shotgun (WGS) entry which is preliminary data.</text>
</comment>
<comment type="catalytic activity">
    <reaction evidence="1 18 19">
        <text>(6R)-NADHX = (6S)-NADHX</text>
        <dbReference type="Rhea" id="RHEA:32215"/>
        <dbReference type="ChEBI" id="CHEBI:64074"/>
        <dbReference type="ChEBI" id="CHEBI:64075"/>
        <dbReference type="EC" id="5.1.99.6"/>
    </reaction>
</comment>
<dbReference type="AlphaFoldDB" id="A0A845AK85"/>
<comment type="similarity">
    <text evidence="4 19">In the C-terminal section; belongs to the NnrD/CARKD family.</text>
</comment>
<comment type="function">
    <text evidence="17">Catalyzes the dehydration of the S-form of NAD(P)HX at the expense of ADP, which is converted to AMP. Together with NAD(P)HX epimerase, which catalyzes the epimerization of the S- and R-forms, the enzyme allows the repair of both epimers of NAD(P)HX, a damaged form of NAD(P)H that is a result of enzymatic or heat-dependent hydration.</text>
</comment>
<dbReference type="EMBL" id="WTYA01000006">
    <property type="protein sequence ID" value="MXP28956.1"/>
    <property type="molecule type" value="Genomic_DNA"/>
</dbReference>
<feature type="binding site" evidence="18">
    <location>
        <position position="146"/>
    </location>
    <ligand>
        <name>(6S)-NADPHX</name>
        <dbReference type="ChEBI" id="CHEBI:64076"/>
    </ligand>
</feature>
<comment type="similarity">
    <text evidence="3 19">In the N-terminal section; belongs to the NnrE/AIBP family.</text>
</comment>
<dbReference type="PIRSF" id="PIRSF017184">
    <property type="entry name" value="Nnr"/>
    <property type="match status" value="1"/>
</dbReference>
<evidence type="ECO:0000256" key="7">
    <source>
        <dbReference type="ARBA" id="ARBA00022840"/>
    </source>
</evidence>
<gene>
    <name evidence="18" type="primary">nnrE</name>
    <name evidence="17" type="synonym">nnrD</name>
    <name evidence="22" type="ORF">GRI58_08990</name>
</gene>
<evidence type="ECO:0000256" key="5">
    <source>
        <dbReference type="ARBA" id="ARBA00022723"/>
    </source>
</evidence>
<dbReference type="Proteomes" id="UP000439780">
    <property type="component" value="Unassembled WGS sequence"/>
</dbReference>
<dbReference type="OrthoDB" id="9806925at2"/>
<feature type="binding site" evidence="17">
    <location>
        <position position="407"/>
    </location>
    <ligand>
        <name>(6S)-NADPHX</name>
        <dbReference type="ChEBI" id="CHEBI:64076"/>
    </ligand>
</feature>
<accession>A0A845AK85</accession>
<dbReference type="PROSITE" id="PS51383">
    <property type="entry name" value="YJEF_C_3"/>
    <property type="match status" value="1"/>
</dbReference>
<comment type="catalytic activity">
    <reaction evidence="15 17 19">
        <text>(6S)-NADHX + ADP = AMP + phosphate + NADH + H(+)</text>
        <dbReference type="Rhea" id="RHEA:32223"/>
        <dbReference type="ChEBI" id="CHEBI:15378"/>
        <dbReference type="ChEBI" id="CHEBI:43474"/>
        <dbReference type="ChEBI" id="CHEBI:57945"/>
        <dbReference type="ChEBI" id="CHEBI:64074"/>
        <dbReference type="ChEBI" id="CHEBI:456215"/>
        <dbReference type="ChEBI" id="CHEBI:456216"/>
        <dbReference type="EC" id="4.2.1.136"/>
    </reaction>
</comment>
<evidence type="ECO:0000256" key="4">
    <source>
        <dbReference type="ARBA" id="ARBA00009524"/>
    </source>
</evidence>
<evidence type="ECO:0000256" key="12">
    <source>
        <dbReference type="ARBA" id="ARBA00023239"/>
    </source>
</evidence>
<dbReference type="PROSITE" id="PS01050">
    <property type="entry name" value="YJEF_C_2"/>
    <property type="match status" value="1"/>
</dbReference>
<dbReference type="InterPro" id="IPR017953">
    <property type="entry name" value="Carbohydrate_kinase_pred_CS"/>
</dbReference>
<feature type="binding site" evidence="17">
    <location>
        <position position="406"/>
    </location>
    <ligand>
        <name>AMP</name>
        <dbReference type="ChEBI" id="CHEBI:456215"/>
    </ligand>
</feature>
<dbReference type="GO" id="GO:0005524">
    <property type="term" value="F:ATP binding"/>
    <property type="evidence" value="ECO:0007669"/>
    <property type="project" value="UniProtKB-UniRule"/>
</dbReference>
<feature type="binding site" evidence="17">
    <location>
        <position position="237"/>
    </location>
    <ligand>
        <name>(6S)-NADPHX</name>
        <dbReference type="ChEBI" id="CHEBI:64076"/>
    </ligand>
</feature>
<reference evidence="22 23" key="1">
    <citation type="submission" date="2019-12" db="EMBL/GenBank/DDBJ databases">
        <title>Genomic-based taxomic classification of the family Erythrobacteraceae.</title>
        <authorList>
            <person name="Xu L."/>
        </authorList>
    </citation>
    <scope>NUCLEOTIDE SEQUENCE [LARGE SCALE GENOMIC DNA]</scope>
    <source>
        <strain evidence="22 23">KEMB 9005-328</strain>
    </source>
</reference>
<keyword evidence="11 18" id="KW-0413">Isomerase</keyword>
<sequence length="462" mass="47654">MSTAVLTVAQMRAAEQSAMASGVSEWELMERAGEGAAQWVARVAGGRAVTVLCGPGNNGGDGYVIAETLRKSGLAVRVVAPVDPTTETASKARASYAGPVDVAATLTDPILVDCLFGYGLSRKVEGQFAELLEQFGKSSSFKIAIDVPSGVMSDSGEWLAAPYQCDLTLALGAWKRAHWLMPGCAAMGEKRLVDIGLALDHDDVTLSDRPLLSAPAPDSHKYRRGLLAVVAGAMPGAPLLACEAAMRAGAGYVKLLSDSSPTCSPPDLVVSTSALGEALSDERIGAMLVGPGLGRDDAARERLATVLDARACAVIDADALHLLDADMFEGVDASRICLTPHEGELAALCKAFDVTAEGKVEQATGLRDAIGTAILAKGPDTVLACADGRLTFFPRGSSWLSVAGSGDVLAGIIASRLAGHGDPARAAEEGVWLHSYAAALAGPSFTASRLASCVNRALAHFL</sequence>
<comment type="catalytic activity">
    <reaction evidence="2 18 19">
        <text>(6R)-NADPHX = (6S)-NADPHX</text>
        <dbReference type="Rhea" id="RHEA:32227"/>
        <dbReference type="ChEBI" id="CHEBI:64076"/>
        <dbReference type="ChEBI" id="CHEBI:64077"/>
        <dbReference type="EC" id="5.1.99.6"/>
    </reaction>
</comment>
<evidence type="ECO:0000313" key="23">
    <source>
        <dbReference type="Proteomes" id="UP000439780"/>
    </source>
</evidence>
<evidence type="ECO:0000256" key="2">
    <source>
        <dbReference type="ARBA" id="ARBA00000909"/>
    </source>
</evidence>
<dbReference type="Pfam" id="PF03853">
    <property type="entry name" value="YjeF_N"/>
    <property type="match status" value="1"/>
</dbReference>
<dbReference type="GO" id="GO:0046496">
    <property type="term" value="P:nicotinamide nucleotide metabolic process"/>
    <property type="evidence" value="ECO:0007669"/>
    <property type="project" value="UniProtKB-UniRule"/>
</dbReference>
<feature type="binding site" evidence="18">
    <location>
        <position position="58"/>
    </location>
    <ligand>
        <name>K(+)</name>
        <dbReference type="ChEBI" id="CHEBI:29103"/>
    </ligand>
</feature>
<dbReference type="GO" id="GO:0052855">
    <property type="term" value="F:ADP-dependent NAD(P)H-hydrate dehydratase activity"/>
    <property type="evidence" value="ECO:0007669"/>
    <property type="project" value="UniProtKB-UniRule"/>
</dbReference>
<keyword evidence="13" id="KW-0511">Multifunctional enzyme</keyword>
<dbReference type="InterPro" id="IPR029056">
    <property type="entry name" value="Ribokinase-like"/>
</dbReference>
<evidence type="ECO:0000256" key="11">
    <source>
        <dbReference type="ARBA" id="ARBA00023235"/>
    </source>
</evidence>
<dbReference type="CDD" id="cd01171">
    <property type="entry name" value="YXKO-related"/>
    <property type="match status" value="1"/>
</dbReference>
<evidence type="ECO:0000256" key="13">
    <source>
        <dbReference type="ARBA" id="ARBA00023268"/>
    </source>
</evidence>
<keyword evidence="7 17" id="KW-0067">ATP-binding</keyword>
<comment type="function">
    <text evidence="18">Catalyzes the epimerization of the S- and R-forms of NAD(P)HX, a damaged form of NAD(P)H that is a result of enzymatic or heat-dependent hydration. This is a prerequisite for the S-specific NAD(P)H-hydrate dehydratase to allow the repair of both epimers of NAD(P)HX.</text>
</comment>
<evidence type="ECO:0000256" key="3">
    <source>
        <dbReference type="ARBA" id="ARBA00006001"/>
    </source>
</evidence>
<name>A0A845AK85_9SPHN</name>
<dbReference type="HAMAP" id="MF_01966">
    <property type="entry name" value="NADHX_epimerase"/>
    <property type="match status" value="1"/>
</dbReference>
<feature type="binding site" evidence="17">
    <location>
        <begin position="377"/>
        <end position="381"/>
    </location>
    <ligand>
        <name>AMP</name>
        <dbReference type="ChEBI" id="CHEBI:456215"/>
    </ligand>
</feature>
<dbReference type="InterPro" id="IPR036652">
    <property type="entry name" value="YjeF_N_dom_sf"/>
</dbReference>
<comment type="function">
    <text evidence="14 19">Bifunctional enzyme that catalyzes the epimerization of the S- and R-forms of NAD(P)HX and the dehydration of the S-form of NAD(P)HX at the expense of ADP, which is converted to AMP. This allows the repair of both epimers of NAD(P)HX, a damaged form of NAD(P)H that is a result of enzymatic or heat-dependent hydration.</text>
</comment>
<dbReference type="HAMAP" id="MF_01965">
    <property type="entry name" value="NADHX_dehydratase"/>
    <property type="match status" value="1"/>
</dbReference>
<feature type="binding site" evidence="18">
    <location>
        <begin position="57"/>
        <end position="61"/>
    </location>
    <ligand>
        <name>(6S)-NADPHX</name>
        <dbReference type="ChEBI" id="CHEBI:64076"/>
    </ligand>
</feature>
<dbReference type="InterPro" id="IPR000631">
    <property type="entry name" value="CARKD"/>
</dbReference>
<comment type="cofactor">
    <cofactor evidence="17">
        <name>Mg(2+)</name>
        <dbReference type="ChEBI" id="CHEBI:18420"/>
    </cofactor>
</comment>
<comment type="similarity">
    <text evidence="18">Belongs to the NnrE/AIBP family.</text>
</comment>
<keyword evidence="5 18" id="KW-0479">Metal-binding</keyword>
<dbReference type="SUPFAM" id="SSF64153">
    <property type="entry name" value="YjeF N-terminal domain-like"/>
    <property type="match status" value="1"/>
</dbReference>
<keyword evidence="12 17" id="KW-0456">Lyase</keyword>
<comment type="subunit">
    <text evidence="17">Homotetramer.</text>
</comment>
<dbReference type="GO" id="GO:0110051">
    <property type="term" value="P:metabolite repair"/>
    <property type="evidence" value="ECO:0007669"/>
    <property type="project" value="TreeGrafter"/>
</dbReference>
<evidence type="ECO:0000256" key="9">
    <source>
        <dbReference type="ARBA" id="ARBA00022958"/>
    </source>
</evidence>
<dbReference type="InterPro" id="IPR030677">
    <property type="entry name" value="Nnr"/>
</dbReference>
<feature type="binding site" evidence="17">
    <location>
        <position position="292"/>
    </location>
    <ligand>
        <name>(6S)-NADPHX</name>
        <dbReference type="ChEBI" id="CHEBI:64076"/>
    </ligand>
</feature>
<evidence type="ECO:0000256" key="18">
    <source>
        <dbReference type="HAMAP-Rule" id="MF_01966"/>
    </source>
</evidence>
<dbReference type="Pfam" id="PF01256">
    <property type="entry name" value="Carb_kinase"/>
    <property type="match status" value="1"/>
</dbReference>
<organism evidence="22 23">
    <name type="scientific">Qipengyuania algicida</name>
    <dbReference type="NCBI Taxonomy" id="1836209"/>
    <lineage>
        <taxon>Bacteria</taxon>
        <taxon>Pseudomonadati</taxon>
        <taxon>Pseudomonadota</taxon>
        <taxon>Alphaproteobacteria</taxon>
        <taxon>Sphingomonadales</taxon>
        <taxon>Erythrobacteraceae</taxon>
        <taxon>Qipengyuania</taxon>
    </lineage>
</organism>
<dbReference type="RefSeq" id="WP_160753259.1">
    <property type="nucleotide sequence ID" value="NZ_WTYA01000006.1"/>
</dbReference>
<evidence type="ECO:0000256" key="1">
    <source>
        <dbReference type="ARBA" id="ARBA00000013"/>
    </source>
</evidence>
<dbReference type="PANTHER" id="PTHR12592:SF0">
    <property type="entry name" value="ATP-DEPENDENT (S)-NAD(P)H-HYDRATE DEHYDRATASE"/>
    <property type="match status" value="1"/>
</dbReference>
<protein>
    <recommendedName>
        <fullName evidence="19">Bifunctional NAD(P)H-hydrate repair enzyme</fullName>
    </recommendedName>
    <alternativeName>
        <fullName evidence="19">Nicotinamide nucleotide repair protein</fullName>
    </alternativeName>
    <domain>
        <recommendedName>
            <fullName evidence="19">ADP-dependent (S)-NAD(P)H-hydrate dehydratase</fullName>
            <ecNumber evidence="19">4.2.1.136</ecNumber>
        </recommendedName>
        <alternativeName>
            <fullName evidence="19">ADP-dependent NAD(P)HX dehydratase</fullName>
        </alternativeName>
    </domain>
    <domain>
        <recommendedName>
            <fullName evidence="19">NAD(P)H-hydrate epimerase</fullName>
            <ecNumber evidence="19">5.1.99.6</ecNumber>
        </recommendedName>
    </domain>
</protein>
<dbReference type="EC" id="5.1.99.6" evidence="19"/>